<accession>A0ABS4P112</accession>
<evidence type="ECO:0000313" key="9">
    <source>
        <dbReference type="EMBL" id="MBP2115405.1"/>
    </source>
</evidence>
<evidence type="ECO:0000256" key="5">
    <source>
        <dbReference type="ARBA" id="ARBA00023136"/>
    </source>
</evidence>
<keyword evidence="10" id="KW-1185">Reference proteome</keyword>
<evidence type="ECO:0000256" key="1">
    <source>
        <dbReference type="ARBA" id="ARBA00008520"/>
    </source>
</evidence>
<proteinExistence type="inferred from homology"/>
<evidence type="ECO:0000256" key="8">
    <source>
        <dbReference type="SAM" id="SignalP"/>
    </source>
</evidence>
<comment type="similarity">
    <text evidence="1">Belongs to the bacterial solute-binding protein 1 family.</text>
</comment>
<feature type="signal peptide" evidence="8">
    <location>
        <begin position="1"/>
        <end position="25"/>
    </location>
</feature>
<comment type="caution">
    <text evidence="9">The sequence shown here is derived from an EMBL/GenBank/DDBJ whole genome shotgun (WGS) entry which is preliminary data.</text>
</comment>
<keyword evidence="6" id="KW-0564">Palmitate</keyword>
<name>A0ABS4P112_9BACL</name>
<evidence type="ECO:0000256" key="3">
    <source>
        <dbReference type="ARBA" id="ARBA00022475"/>
    </source>
</evidence>
<protein>
    <submittedName>
        <fullName evidence="9">ABC-type glycerol-3-phosphate transport system substrate-binding protein</fullName>
    </submittedName>
</protein>
<keyword evidence="3" id="KW-1003">Cell membrane</keyword>
<dbReference type="PANTHER" id="PTHR43649">
    <property type="entry name" value="ARABINOSE-BINDING PROTEIN-RELATED"/>
    <property type="match status" value="1"/>
</dbReference>
<dbReference type="PROSITE" id="PS01037">
    <property type="entry name" value="SBP_BACTERIAL_1"/>
    <property type="match status" value="1"/>
</dbReference>
<dbReference type="Pfam" id="PF01547">
    <property type="entry name" value="SBP_bac_1"/>
    <property type="match status" value="1"/>
</dbReference>
<keyword evidence="5" id="KW-0472">Membrane</keyword>
<keyword evidence="4 8" id="KW-0732">Signal</keyword>
<dbReference type="InterPro" id="IPR006059">
    <property type="entry name" value="SBP"/>
</dbReference>
<evidence type="ECO:0000313" key="10">
    <source>
        <dbReference type="Proteomes" id="UP000773462"/>
    </source>
</evidence>
<keyword evidence="2" id="KW-0813">Transport</keyword>
<evidence type="ECO:0000256" key="4">
    <source>
        <dbReference type="ARBA" id="ARBA00022729"/>
    </source>
</evidence>
<dbReference type="InterPro" id="IPR006061">
    <property type="entry name" value="SBP_1_CS"/>
</dbReference>
<keyword evidence="7" id="KW-0449">Lipoprotein</keyword>
<feature type="chain" id="PRO_5046660116" evidence="8">
    <location>
        <begin position="26"/>
        <end position="459"/>
    </location>
</feature>
<evidence type="ECO:0000256" key="6">
    <source>
        <dbReference type="ARBA" id="ARBA00023139"/>
    </source>
</evidence>
<dbReference type="InterPro" id="IPR050490">
    <property type="entry name" value="Bact_solute-bd_prot1"/>
</dbReference>
<dbReference type="Gene3D" id="3.40.190.10">
    <property type="entry name" value="Periplasmic binding protein-like II"/>
    <property type="match status" value="2"/>
</dbReference>
<dbReference type="SUPFAM" id="SSF53850">
    <property type="entry name" value="Periplasmic binding protein-like II"/>
    <property type="match status" value="1"/>
</dbReference>
<organism evidence="9 10">
    <name type="scientific">Paenibacillus silagei</name>
    <dbReference type="NCBI Taxonomy" id="1670801"/>
    <lineage>
        <taxon>Bacteria</taxon>
        <taxon>Bacillati</taxon>
        <taxon>Bacillota</taxon>
        <taxon>Bacilli</taxon>
        <taxon>Bacillales</taxon>
        <taxon>Paenibacillaceae</taxon>
        <taxon>Paenibacillus</taxon>
    </lineage>
</organism>
<evidence type="ECO:0000256" key="2">
    <source>
        <dbReference type="ARBA" id="ARBA00022448"/>
    </source>
</evidence>
<dbReference type="PANTHER" id="PTHR43649:SF33">
    <property type="entry name" value="POLYGALACTURONAN_RHAMNOGALACTURONAN-BINDING PROTEIN YTCQ"/>
    <property type="match status" value="1"/>
</dbReference>
<reference evidence="9 10" key="1">
    <citation type="submission" date="2021-03" db="EMBL/GenBank/DDBJ databases">
        <title>Genomic Encyclopedia of Type Strains, Phase IV (KMG-IV): sequencing the most valuable type-strain genomes for metagenomic binning, comparative biology and taxonomic classification.</title>
        <authorList>
            <person name="Goeker M."/>
        </authorList>
    </citation>
    <scope>NUCLEOTIDE SEQUENCE [LARGE SCALE GENOMIC DNA]</scope>
    <source>
        <strain evidence="9 10">DSM 101953</strain>
    </source>
</reference>
<dbReference type="Proteomes" id="UP000773462">
    <property type="component" value="Unassembled WGS sequence"/>
</dbReference>
<gene>
    <name evidence="9" type="ORF">J2Z70_005592</name>
</gene>
<dbReference type="PROSITE" id="PS51257">
    <property type="entry name" value="PROKAR_LIPOPROTEIN"/>
    <property type="match status" value="1"/>
</dbReference>
<sequence length="459" mass="49837">MIKKTKAVTGLAALTLMAGLFSGCASDNNNATNAAATNAGSNTGTTAEATAAPEGDAAKDLKGDITVITQRTDIVDTVFKDYAAKFNEKYPNIKVNFEALSNYEDQIKIRMSTSDYGDVLLLPTSVAIKDLPDFFEPLGKKSDLEQQYTGLEERTVDGISYGIPITVNFSGVIYNKQVFKDAGVTEVPRTFDQFSAALKSIKEKTDAVPLYTNYAAGWTLTQWEADLATVAGDREYVNIGQVASDDNFVPGQPHYELYKVMYDAAKDGLIEEDPTTTDWESSKADLANGKIGTMMLGSWAIGQIKGLAASPDDIGFMPFPTNADKILVPLSDDYNLGVSIHSKNKEAARAWVDWFINESGYPTTEGGGMSPVKGAELPEILKQFAGTDITFDTLAPAKAGEEGWVDAIDKEAEIGLWQPDFKKVIIEAAIGNRKQSYDDIMKELNDKWKAARAKIVTAK</sequence>
<evidence type="ECO:0000256" key="7">
    <source>
        <dbReference type="ARBA" id="ARBA00023288"/>
    </source>
</evidence>
<dbReference type="EMBL" id="JAGGLV010000026">
    <property type="protein sequence ID" value="MBP2115405.1"/>
    <property type="molecule type" value="Genomic_DNA"/>
</dbReference>